<keyword evidence="1" id="KW-1133">Transmembrane helix</keyword>
<keyword evidence="3" id="KW-1185">Reference proteome</keyword>
<feature type="transmembrane region" description="Helical" evidence="1">
    <location>
        <begin position="28"/>
        <end position="54"/>
    </location>
</feature>
<dbReference type="Proteomes" id="UP001431221">
    <property type="component" value="Unassembled WGS sequence"/>
</dbReference>
<dbReference type="EMBL" id="JALNMJ010000021">
    <property type="protein sequence ID" value="MCK7615106.1"/>
    <property type="molecule type" value="Genomic_DNA"/>
</dbReference>
<keyword evidence="1" id="KW-0812">Transmembrane</keyword>
<dbReference type="RefSeq" id="WP_248158081.1">
    <property type="nucleotide sequence ID" value="NZ_JALNMJ010000021.1"/>
</dbReference>
<evidence type="ECO:0000313" key="2">
    <source>
        <dbReference type="EMBL" id="MCK7615106.1"/>
    </source>
</evidence>
<sequence>MMMRAVPLAVSAVSRDMRGIYRRAKRNTALMVVSGICFATAYVAGLIAAGAFLAPIYGPALSALLIAAAMAVIGLVVLAVLSLLKLRDKRRNARRRAGQNLAAAAAISILPQLTGSKSLLALAAIGGLAFLAARSQGGEEDV</sequence>
<accession>A0ABT0H096</accession>
<reference evidence="2" key="1">
    <citation type="submission" date="2022-04" db="EMBL/GenBank/DDBJ databases">
        <title>Roseibium sp. CAU 1639 isolated from mud.</title>
        <authorList>
            <person name="Kim W."/>
        </authorList>
    </citation>
    <scope>NUCLEOTIDE SEQUENCE</scope>
    <source>
        <strain evidence="2">CAU 1639</strain>
    </source>
</reference>
<evidence type="ECO:0000313" key="3">
    <source>
        <dbReference type="Proteomes" id="UP001431221"/>
    </source>
</evidence>
<organism evidence="2 3">
    <name type="scientific">Roseibium sediminicola</name>
    <dbReference type="NCBI Taxonomy" id="2933272"/>
    <lineage>
        <taxon>Bacteria</taxon>
        <taxon>Pseudomonadati</taxon>
        <taxon>Pseudomonadota</taxon>
        <taxon>Alphaproteobacteria</taxon>
        <taxon>Hyphomicrobiales</taxon>
        <taxon>Stappiaceae</taxon>
        <taxon>Roseibium</taxon>
    </lineage>
</organism>
<evidence type="ECO:0008006" key="4">
    <source>
        <dbReference type="Google" id="ProtNLM"/>
    </source>
</evidence>
<feature type="transmembrane region" description="Helical" evidence="1">
    <location>
        <begin position="60"/>
        <end position="86"/>
    </location>
</feature>
<protein>
    <recommendedName>
        <fullName evidence="4">Holin-X, holin superfamily III</fullName>
    </recommendedName>
</protein>
<comment type="caution">
    <text evidence="2">The sequence shown here is derived from an EMBL/GenBank/DDBJ whole genome shotgun (WGS) entry which is preliminary data.</text>
</comment>
<keyword evidence="1" id="KW-0472">Membrane</keyword>
<gene>
    <name evidence="2" type="ORF">M0H32_23310</name>
</gene>
<name>A0ABT0H096_9HYPH</name>
<proteinExistence type="predicted"/>
<evidence type="ECO:0000256" key="1">
    <source>
        <dbReference type="SAM" id="Phobius"/>
    </source>
</evidence>